<organism evidence="1 2">
    <name type="scientific">Rhodopirellula europaea SH398</name>
    <dbReference type="NCBI Taxonomy" id="1263868"/>
    <lineage>
        <taxon>Bacteria</taxon>
        <taxon>Pseudomonadati</taxon>
        <taxon>Planctomycetota</taxon>
        <taxon>Planctomycetia</taxon>
        <taxon>Pirellulales</taxon>
        <taxon>Pirellulaceae</taxon>
        <taxon>Rhodopirellula</taxon>
    </lineage>
</organism>
<reference evidence="1 2" key="1">
    <citation type="journal article" date="2013" name="Mar. Genomics">
        <title>Expression of sulfatases in Rhodopirellula baltica and the diversity of sulfatases in the genus Rhodopirellula.</title>
        <authorList>
            <person name="Wegner C.E."/>
            <person name="Richter-Heitmann T."/>
            <person name="Klindworth A."/>
            <person name="Klockow C."/>
            <person name="Richter M."/>
            <person name="Achstetter T."/>
            <person name="Glockner F.O."/>
            <person name="Harder J."/>
        </authorList>
    </citation>
    <scope>NUCLEOTIDE SEQUENCE [LARGE SCALE GENOMIC DNA]</scope>
    <source>
        <strain evidence="1 2">SH398</strain>
    </source>
</reference>
<name>M5SKC9_9BACT</name>
<evidence type="ECO:0000313" key="2">
    <source>
        <dbReference type="Proteomes" id="UP000011996"/>
    </source>
</evidence>
<dbReference type="PATRIC" id="fig|1263868.3.peg.3029"/>
<proteinExistence type="predicted"/>
<gene>
    <name evidence="1" type="ORF">RESH_02796</name>
</gene>
<accession>M5SKC9</accession>
<dbReference type="AlphaFoldDB" id="M5SKC9"/>
<protein>
    <submittedName>
        <fullName evidence="1">Uncharacterized protein</fullName>
    </submittedName>
</protein>
<comment type="caution">
    <text evidence="1">The sequence shown here is derived from an EMBL/GenBank/DDBJ whole genome shotgun (WGS) entry which is preliminary data.</text>
</comment>
<dbReference type="EMBL" id="ANOF01000087">
    <property type="protein sequence ID" value="EMI26679.1"/>
    <property type="molecule type" value="Genomic_DNA"/>
</dbReference>
<sequence>MKFEMGSTLNRIPTAHIFLEDSTFAAEICNAKARRLAWENAFVGNRIQKLVTEIQRVDSCKLKQQLSIIAGSRCNVRLNPRRHQNV</sequence>
<dbReference type="STRING" id="1263868.RESH_02796"/>
<dbReference type="Proteomes" id="UP000011996">
    <property type="component" value="Unassembled WGS sequence"/>
</dbReference>
<evidence type="ECO:0000313" key="1">
    <source>
        <dbReference type="EMBL" id="EMI26679.1"/>
    </source>
</evidence>